<dbReference type="InterPro" id="IPR017926">
    <property type="entry name" value="GATASE"/>
</dbReference>
<dbReference type="AlphaFoldDB" id="A0AAN6WER3"/>
<dbReference type="PANTHER" id="PTHR42695:SF5">
    <property type="entry name" value="GLUTAMINE AMIDOTRANSFERASE YLR126C-RELATED"/>
    <property type="match status" value="1"/>
</dbReference>
<protein>
    <submittedName>
        <fullName evidence="3">Class I glutamine amidotransferase-like protein</fullName>
    </submittedName>
</protein>
<feature type="region of interest" description="Disordered" evidence="1">
    <location>
        <begin position="165"/>
        <end position="184"/>
    </location>
</feature>
<feature type="compositionally biased region" description="Basic residues" evidence="1">
    <location>
        <begin position="168"/>
        <end position="183"/>
    </location>
</feature>
<keyword evidence="4" id="KW-1185">Reference proteome</keyword>
<accession>A0AAN6WER3</accession>
<evidence type="ECO:0000313" key="4">
    <source>
        <dbReference type="Proteomes" id="UP001302321"/>
    </source>
</evidence>
<dbReference type="InterPro" id="IPR029062">
    <property type="entry name" value="Class_I_gatase-like"/>
</dbReference>
<proteinExistence type="predicted"/>
<evidence type="ECO:0000259" key="2">
    <source>
        <dbReference type="Pfam" id="PF00117"/>
    </source>
</evidence>
<reference evidence="3" key="1">
    <citation type="journal article" date="2023" name="Mol. Phylogenet. Evol.">
        <title>Genome-scale phylogeny and comparative genomics of the fungal order Sordariales.</title>
        <authorList>
            <person name="Hensen N."/>
            <person name="Bonometti L."/>
            <person name="Westerberg I."/>
            <person name="Brannstrom I.O."/>
            <person name="Guillou S."/>
            <person name="Cros-Aarteil S."/>
            <person name="Calhoun S."/>
            <person name="Haridas S."/>
            <person name="Kuo A."/>
            <person name="Mondo S."/>
            <person name="Pangilinan J."/>
            <person name="Riley R."/>
            <person name="LaButti K."/>
            <person name="Andreopoulos B."/>
            <person name="Lipzen A."/>
            <person name="Chen C."/>
            <person name="Yan M."/>
            <person name="Daum C."/>
            <person name="Ng V."/>
            <person name="Clum A."/>
            <person name="Steindorff A."/>
            <person name="Ohm R.A."/>
            <person name="Martin F."/>
            <person name="Silar P."/>
            <person name="Natvig D.O."/>
            <person name="Lalanne C."/>
            <person name="Gautier V."/>
            <person name="Ament-Velasquez S.L."/>
            <person name="Kruys A."/>
            <person name="Hutchinson M.I."/>
            <person name="Powell A.J."/>
            <person name="Barry K."/>
            <person name="Miller A.N."/>
            <person name="Grigoriev I.V."/>
            <person name="Debuchy R."/>
            <person name="Gladieux P."/>
            <person name="Hiltunen Thoren M."/>
            <person name="Johannesson H."/>
        </authorList>
    </citation>
    <scope>NUCLEOTIDE SEQUENCE</scope>
    <source>
        <strain evidence="3">CBS 892.96</strain>
    </source>
</reference>
<dbReference type="Pfam" id="PF00117">
    <property type="entry name" value="GATase"/>
    <property type="match status" value="1"/>
</dbReference>
<dbReference type="PROSITE" id="PS51273">
    <property type="entry name" value="GATASE_TYPE_1"/>
    <property type="match status" value="1"/>
</dbReference>
<name>A0AAN6WER3_9PEZI</name>
<evidence type="ECO:0000256" key="1">
    <source>
        <dbReference type="SAM" id="MobiDB-lite"/>
    </source>
</evidence>
<dbReference type="EMBL" id="MU866102">
    <property type="protein sequence ID" value="KAK4180200.1"/>
    <property type="molecule type" value="Genomic_DNA"/>
</dbReference>
<organism evidence="3 4">
    <name type="scientific">Triangularia setosa</name>
    <dbReference type="NCBI Taxonomy" id="2587417"/>
    <lineage>
        <taxon>Eukaryota</taxon>
        <taxon>Fungi</taxon>
        <taxon>Dikarya</taxon>
        <taxon>Ascomycota</taxon>
        <taxon>Pezizomycotina</taxon>
        <taxon>Sordariomycetes</taxon>
        <taxon>Sordariomycetidae</taxon>
        <taxon>Sordariales</taxon>
        <taxon>Podosporaceae</taxon>
        <taxon>Triangularia</taxon>
    </lineage>
</organism>
<dbReference type="InterPro" id="IPR044992">
    <property type="entry name" value="ChyE-like"/>
</dbReference>
<gene>
    <name evidence="3" type="ORF">QBC36DRAFT_320643</name>
</gene>
<dbReference type="Proteomes" id="UP001302321">
    <property type="component" value="Unassembled WGS sequence"/>
</dbReference>
<reference evidence="3" key="2">
    <citation type="submission" date="2023-05" db="EMBL/GenBank/DDBJ databases">
        <authorList>
            <consortium name="Lawrence Berkeley National Laboratory"/>
            <person name="Steindorff A."/>
            <person name="Hensen N."/>
            <person name="Bonometti L."/>
            <person name="Westerberg I."/>
            <person name="Brannstrom I.O."/>
            <person name="Guillou S."/>
            <person name="Cros-Aarteil S."/>
            <person name="Calhoun S."/>
            <person name="Haridas S."/>
            <person name="Kuo A."/>
            <person name="Mondo S."/>
            <person name="Pangilinan J."/>
            <person name="Riley R."/>
            <person name="Labutti K."/>
            <person name="Andreopoulos B."/>
            <person name="Lipzen A."/>
            <person name="Chen C."/>
            <person name="Yanf M."/>
            <person name="Daum C."/>
            <person name="Ng V."/>
            <person name="Clum A."/>
            <person name="Ohm R."/>
            <person name="Martin F."/>
            <person name="Silar P."/>
            <person name="Natvig D."/>
            <person name="Lalanne C."/>
            <person name="Gautier V."/>
            <person name="Ament-Velasquez S.L."/>
            <person name="Kruys A."/>
            <person name="Hutchinson M.I."/>
            <person name="Powell A.J."/>
            <person name="Barry K."/>
            <person name="Miller A.N."/>
            <person name="Grigoriev I.V."/>
            <person name="Debuchy R."/>
            <person name="Gladieux P."/>
            <person name="Thoren M.H."/>
            <person name="Johannesson H."/>
        </authorList>
    </citation>
    <scope>NUCLEOTIDE SEQUENCE</scope>
    <source>
        <strain evidence="3">CBS 892.96</strain>
    </source>
</reference>
<dbReference type="SUPFAM" id="SSF52317">
    <property type="entry name" value="Class I glutamine amidotransferase-like"/>
    <property type="match status" value="1"/>
</dbReference>
<keyword evidence="3" id="KW-0315">Glutamine amidotransferase</keyword>
<feature type="domain" description="Glutamine amidotransferase" evidence="2">
    <location>
        <begin position="44"/>
        <end position="239"/>
    </location>
</feature>
<sequence length="325" mass="36364">MTILESPHSVIKTAAAAAHHHNKPLRIAILLNSYRSPFIHEIRDSYVRSLSQVAHHPDNQLSFFYPADNYKQENDLPNLSRVEYDLIVVGGGNADPRKKHAWILRVHNFILDTVKNYPQQKICGICWGHQTIGMLFGGEVVDLEYPELGVTEAALTPLGQKFFESSQHHHHHHRASQHFKGHGGAHGGDVKKVLSLQQHHRRALGAAPKGFHELLVGNQAFVSHNNAILTFQGHPEKDARCAKLRVGDAVRWYSLGKSSGSEGEVGSSESEEEERVTILGRIQKDMERQHDGVEVWGRILDWVKEGNSGASHEIPHRHHGGGMHL</sequence>
<dbReference type="GO" id="GO:0005634">
    <property type="term" value="C:nucleus"/>
    <property type="evidence" value="ECO:0007669"/>
    <property type="project" value="TreeGrafter"/>
</dbReference>
<dbReference type="GO" id="GO:0005829">
    <property type="term" value="C:cytosol"/>
    <property type="evidence" value="ECO:0007669"/>
    <property type="project" value="TreeGrafter"/>
</dbReference>
<dbReference type="Gene3D" id="3.40.50.880">
    <property type="match status" value="1"/>
</dbReference>
<dbReference type="PANTHER" id="PTHR42695">
    <property type="entry name" value="GLUTAMINE AMIDOTRANSFERASE YLR126C-RELATED"/>
    <property type="match status" value="1"/>
</dbReference>
<evidence type="ECO:0000313" key="3">
    <source>
        <dbReference type="EMBL" id="KAK4180200.1"/>
    </source>
</evidence>
<comment type="caution">
    <text evidence="3">The sequence shown here is derived from an EMBL/GenBank/DDBJ whole genome shotgun (WGS) entry which is preliminary data.</text>
</comment>